<dbReference type="Proteomes" id="UP000824044">
    <property type="component" value="Unassembled WGS sequence"/>
</dbReference>
<dbReference type="AlphaFoldDB" id="A0A9D2DWW6"/>
<feature type="chain" id="PRO_5038736367" evidence="1">
    <location>
        <begin position="20"/>
        <end position="325"/>
    </location>
</feature>
<feature type="signal peptide" evidence="1">
    <location>
        <begin position="1"/>
        <end position="19"/>
    </location>
</feature>
<organism evidence="2 3">
    <name type="scientific">Candidatus Gallimonas intestinigallinarum</name>
    <dbReference type="NCBI Taxonomy" id="2838604"/>
    <lineage>
        <taxon>Bacteria</taxon>
        <taxon>Bacillati</taxon>
        <taxon>Bacillota</taxon>
        <taxon>Clostridia</taxon>
        <taxon>Candidatus Gallimonas</taxon>
    </lineage>
</organism>
<keyword evidence="1" id="KW-0732">Signal</keyword>
<proteinExistence type="predicted"/>
<comment type="caution">
    <text evidence="2">The sequence shown here is derived from an EMBL/GenBank/DDBJ whole genome shotgun (WGS) entry which is preliminary data.</text>
</comment>
<reference evidence="2" key="1">
    <citation type="journal article" date="2021" name="PeerJ">
        <title>Extensive microbial diversity within the chicken gut microbiome revealed by metagenomics and culture.</title>
        <authorList>
            <person name="Gilroy R."/>
            <person name="Ravi A."/>
            <person name="Getino M."/>
            <person name="Pursley I."/>
            <person name="Horton D.L."/>
            <person name="Alikhan N.F."/>
            <person name="Baker D."/>
            <person name="Gharbi K."/>
            <person name="Hall N."/>
            <person name="Watson M."/>
            <person name="Adriaenssens E.M."/>
            <person name="Foster-Nyarko E."/>
            <person name="Jarju S."/>
            <person name="Secka A."/>
            <person name="Antonio M."/>
            <person name="Oren A."/>
            <person name="Chaudhuri R.R."/>
            <person name="La Ragione R."/>
            <person name="Hildebrand F."/>
            <person name="Pallen M.J."/>
        </authorList>
    </citation>
    <scope>NUCLEOTIDE SEQUENCE</scope>
    <source>
        <strain evidence="2">CHK33-5263</strain>
    </source>
</reference>
<name>A0A9D2DWW6_9FIRM</name>
<dbReference type="EMBL" id="DXBS01000066">
    <property type="protein sequence ID" value="HIZ24498.1"/>
    <property type="molecule type" value="Genomic_DNA"/>
</dbReference>
<reference evidence="2" key="2">
    <citation type="submission" date="2021-04" db="EMBL/GenBank/DDBJ databases">
        <authorList>
            <person name="Gilroy R."/>
        </authorList>
    </citation>
    <scope>NUCLEOTIDE SEQUENCE</scope>
    <source>
        <strain evidence="2">CHK33-5263</strain>
    </source>
</reference>
<evidence type="ECO:0000313" key="2">
    <source>
        <dbReference type="EMBL" id="HIZ24498.1"/>
    </source>
</evidence>
<gene>
    <name evidence="2" type="ORF">H9812_03365</name>
</gene>
<evidence type="ECO:0000313" key="3">
    <source>
        <dbReference type="Proteomes" id="UP000824044"/>
    </source>
</evidence>
<sequence>MKKVAIGALALATIIGLTAASPIVTASAEAAAAREAKIWQAIDERNQYIGDLLTEQSNAYLRGDTETAENIENTLTNLGVKQLTNEEIIEFNKQLSTTSVLNDDYDGYYVETDTYTYHQYIVDSGMYSAEFTIIAPKSLESNLVKSGLIAEKHYDSIIAGINVLEILGKSFLGSKFERLDLAFTAIDIFSGLFSDLQPSMTIENVSMQYEWMIAETVCFLSWPRSTGAFDLQCASNYVSFDIVSSAKKLTIENGHAVTEIAPSVLHGEYQSPMYCSTKEYFEYRKTGNKDYDRQEMLQSVDIHDEVGNTVHAVNLLNPDSPTQIR</sequence>
<evidence type="ECO:0000256" key="1">
    <source>
        <dbReference type="SAM" id="SignalP"/>
    </source>
</evidence>
<accession>A0A9D2DWW6</accession>
<protein>
    <submittedName>
        <fullName evidence="2">Uncharacterized protein</fullName>
    </submittedName>
</protein>